<feature type="transmembrane region" description="Helical" evidence="1">
    <location>
        <begin position="107"/>
        <end position="130"/>
    </location>
</feature>
<dbReference type="EMBL" id="MFNF01000028">
    <property type="protein sequence ID" value="OGH01807.1"/>
    <property type="molecule type" value="Genomic_DNA"/>
</dbReference>
<feature type="transmembrane region" description="Helical" evidence="1">
    <location>
        <begin position="7"/>
        <end position="28"/>
    </location>
</feature>
<dbReference type="AlphaFoldDB" id="A0A1F6GUH1"/>
<organism evidence="2 3">
    <name type="scientific">Candidatus Lambdaproteobacteria bacterium RIFOXYD2_FULL_56_26</name>
    <dbReference type="NCBI Taxonomy" id="1817773"/>
    <lineage>
        <taxon>Bacteria</taxon>
        <taxon>Pseudomonadati</taxon>
        <taxon>Pseudomonadota</taxon>
        <taxon>Candidatus Lambdaproteobacteria</taxon>
    </lineage>
</organism>
<name>A0A1F6GUH1_9PROT</name>
<proteinExistence type="predicted"/>
<sequence>MKLKGPALAIMAIFVLWNLLDLVIHVWILGADYTALVPLIRPVTEMPLWAINLVLVANDLAFVGLFLLLNAERSPKAAVRYGVLYGLNYGLTVGFGVYGAVPIPFKVALVWFLGSWVELALAGLLLAVALKKPNSATVPV</sequence>
<keyword evidence="1" id="KW-1133">Transmembrane helix</keyword>
<evidence type="ECO:0000256" key="1">
    <source>
        <dbReference type="SAM" id="Phobius"/>
    </source>
</evidence>
<protein>
    <submittedName>
        <fullName evidence="2">Uncharacterized protein</fullName>
    </submittedName>
</protein>
<feature type="transmembrane region" description="Helical" evidence="1">
    <location>
        <begin position="48"/>
        <end position="69"/>
    </location>
</feature>
<keyword evidence="1" id="KW-0472">Membrane</keyword>
<dbReference type="Proteomes" id="UP000177583">
    <property type="component" value="Unassembled WGS sequence"/>
</dbReference>
<feature type="transmembrane region" description="Helical" evidence="1">
    <location>
        <begin position="81"/>
        <end position="101"/>
    </location>
</feature>
<comment type="caution">
    <text evidence="2">The sequence shown here is derived from an EMBL/GenBank/DDBJ whole genome shotgun (WGS) entry which is preliminary data.</text>
</comment>
<accession>A0A1F6GUH1</accession>
<reference evidence="2 3" key="1">
    <citation type="journal article" date="2016" name="Nat. Commun.">
        <title>Thousands of microbial genomes shed light on interconnected biogeochemical processes in an aquifer system.</title>
        <authorList>
            <person name="Anantharaman K."/>
            <person name="Brown C.T."/>
            <person name="Hug L.A."/>
            <person name="Sharon I."/>
            <person name="Castelle C.J."/>
            <person name="Probst A.J."/>
            <person name="Thomas B.C."/>
            <person name="Singh A."/>
            <person name="Wilkins M.J."/>
            <person name="Karaoz U."/>
            <person name="Brodie E.L."/>
            <person name="Williams K.H."/>
            <person name="Hubbard S.S."/>
            <person name="Banfield J.F."/>
        </authorList>
    </citation>
    <scope>NUCLEOTIDE SEQUENCE [LARGE SCALE GENOMIC DNA]</scope>
</reference>
<evidence type="ECO:0000313" key="3">
    <source>
        <dbReference type="Proteomes" id="UP000177583"/>
    </source>
</evidence>
<evidence type="ECO:0000313" key="2">
    <source>
        <dbReference type="EMBL" id="OGH01807.1"/>
    </source>
</evidence>
<keyword evidence="1" id="KW-0812">Transmembrane</keyword>
<gene>
    <name evidence="2" type="ORF">A2557_01825</name>
</gene>